<comment type="caution">
    <text evidence="1">The sequence shown here is derived from an EMBL/GenBank/DDBJ whole genome shotgun (WGS) entry which is preliminary data.</text>
</comment>
<dbReference type="OrthoDB" id="3552352at2759"/>
<dbReference type="Proteomes" id="UP000624404">
    <property type="component" value="Unassembled WGS sequence"/>
</dbReference>
<reference evidence="1" key="1">
    <citation type="submission" date="2020-10" db="EMBL/GenBank/DDBJ databases">
        <authorList>
            <person name="Kusch S."/>
        </authorList>
    </citation>
    <scope>NUCLEOTIDE SEQUENCE</scope>
    <source>
        <strain evidence="1">SwB9</strain>
    </source>
</reference>
<proteinExistence type="predicted"/>
<sequence length="271" mass="30534">MILIPEESRSNGVVDSGEFWERQYKRQCIDAQTTLIDGSVEVEVPAGPDPAPSEPRLVQPLDHPTEKRKISEVDTIPDENNWMGTDVLSLKYSQDHVMIVSYLYRISEDRQSLQLNPTPDTCRKLLELSWKALSNCIFRYTDIKGANYHSNETKCLMFLANKIIGTAILTHSLCSFFHQGLTDLLNLCAGSDEVMMIGFITKLFIGIVRSIDWQPRNELHTHIFDGILAVILHHVGKLISNLIFGEDVRAPQNPGNISSGQTFHQPSTTEL</sequence>
<accession>A0A8H2VT36</accession>
<gene>
    <name evidence="1" type="ORF">SCLTRI_LOCUS4030</name>
</gene>
<dbReference type="EMBL" id="CAJHIA010000011">
    <property type="protein sequence ID" value="CAD6444238.1"/>
    <property type="molecule type" value="Genomic_DNA"/>
</dbReference>
<name>A0A8H2VT36_9HELO</name>
<protein>
    <submittedName>
        <fullName evidence="1">4fb496d4-a1b2-4060-b885-375b5abc4400-CDS</fullName>
    </submittedName>
</protein>
<dbReference type="AlphaFoldDB" id="A0A8H2VT36"/>
<evidence type="ECO:0000313" key="2">
    <source>
        <dbReference type="Proteomes" id="UP000624404"/>
    </source>
</evidence>
<evidence type="ECO:0000313" key="1">
    <source>
        <dbReference type="EMBL" id="CAD6444238.1"/>
    </source>
</evidence>
<organism evidence="1 2">
    <name type="scientific">Sclerotinia trifoliorum</name>
    <dbReference type="NCBI Taxonomy" id="28548"/>
    <lineage>
        <taxon>Eukaryota</taxon>
        <taxon>Fungi</taxon>
        <taxon>Dikarya</taxon>
        <taxon>Ascomycota</taxon>
        <taxon>Pezizomycotina</taxon>
        <taxon>Leotiomycetes</taxon>
        <taxon>Helotiales</taxon>
        <taxon>Sclerotiniaceae</taxon>
        <taxon>Sclerotinia</taxon>
    </lineage>
</organism>
<keyword evidence="2" id="KW-1185">Reference proteome</keyword>